<comment type="caution">
    <text evidence="2">The sequence shown here is derived from an EMBL/GenBank/DDBJ whole genome shotgun (WGS) entry which is preliminary data.</text>
</comment>
<sequence length="222" mass="25506">METSQADSTWRLHKATQSRLGVVNTREGSHPGRIQNHLGPDVADSDSTRPTLGVDSHLSRSVPTSEDRLHSNNSSTGKDPHKHLKEFYGARNLISNIAKVQPPLPSIVQPLQPKIIIANKLQVEQKERLLQDLKKLRDFDEHLVKHFTLRFLLKKPPEDVALKLLRWMRRRRLPQETTNLSEAKILIQNFTHIFHLERRNADSVLDRRNGVGLTRSQTLEKQ</sequence>
<evidence type="ECO:0000256" key="1">
    <source>
        <dbReference type="SAM" id="MobiDB-lite"/>
    </source>
</evidence>
<name>A0A371HT37_MUCPR</name>
<evidence type="ECO:0000313" key="3">
    <source>
        <dbReference type="Proteomes" id="UP000257109"/>
    </source>
</evidence>
<dbReference type="EMBL" id="QJKJ01001781">
    <property type="protein sequence ID" value="RDY05937.1"/>
    <property type="molecule type" value="Genomic_DNA"/>
</dbReference>
<protein>
    <submittedName>
        <fullName evidence="2">Uncharacterized protein</fullName>
    </submittedName>
</protein>
<feature type="non-terminal residue" evidence="2">
    <location>
        <position position="1"/>
    </location>
</feature>
<feature type="region of interest" description="Disordered" evidence="1">
    <location>
        <begin position="1"/>
        <end position="82"/>
    </location>
</feature>
<keyword evidence="3" id="KW-1185">Reference proteome</keyword>
<reference evidence="2" key="1">
    <citation type="submission" date="2018-05" db="EMBL/GenBank/DDBJ databases">
        <title>Draft genome of Mucuna pruriens seed.</title>
        <authorList>
            <person name="Nnadi N.E."/>
            <person name="Vos R."/>
            <person name="Hasami M.H."/>
            <person name="Devisetty U.K."/>
            <person name="Aguiy J.C."/>
        </authorList>
    </citation>
    <scope>NUCLEOTIDE SEQUENCE [LARGE SCALE GENOMIC DNA]</scope>
    <source>
        <strain evidence="2">JCA_2017</strain>
    </source>
</reference>
<proteinExistence type="predicted"/>
<accession>A0A371HT37</accession>
<organism evidence="2 3">
    <name type="scientific">Mucuna pruriens</name>
    <name type="common">Velvet bean</name>
    <name type="synonym">Dolichos pruriens</name>
    <dbReference type="NCBI Taxonomy" id="157652"/>
    <lineage>
        <taxon>Eukaryota</taxon>
        <taxon>Viridiplantae</taxon>
        <taxon>Streptophyta</taxon>
        <taxon>Embryophyta</taxon>
        <taxon>Tracheophyta</taxon>
        <taxon>Spermatophyta</taxon>
        <taxon>Magnoliopsida</taxon>
        <taxon>eudicotyledons</taxon>
        <taxon>Gunneridae</taxon>
        <taxon>Pentapetalae</taxon>
        <taxon>rosids</taxon>
        <taxon>fabids</taxon>
        <taxon>Fabales</taxon>
        <taxon>Fabaceae</taxon>
        <taxon>Papilionoideae</taxon>
        <taxon>50 kb inversion clade</taxon>
        <taxon>NPAAA clade</taxon>
        <taxon>indigoferoid/millettioid clade</taxon>
        <taxon>Phaseoleae</taxon>
        <taxon>Mucuna</taxon>
    </lineage>
</organism>
<evidence type="ECO:0000313" key="2">
    <source>
        <dbReference type="EMBL" id="RDY05937.1"/>
    </source>
</evidence>
<gene>
    <name evidence="2" type="ORF">CR513_10161</name>
</gene>
<dbReference type="AlphaFoldDB" id="A0A371HT37"/>
<dbReference type="Proteomes" id="UP000257109">
    <property type="component" value="Unassembled WGS sequence"/>
</dbReference>